<protein>
    <submittedName>
        <fullName evidence="1">Uncharacterized protein</fullName>
    </submittedName>
</protein>
<comment type="caution">
    <text evidence="1">The sequence shown here is derived from an EMBL/GenBank/DDBJ whole genome shotgun (WGS) entry which is preliminary data.</text>
</comment>
<dbReference type="Proteomes" id="UP000824533">
    <property type="component" value="Linkage Group LG14"/>
</dbReference>
<sequence length="1280" mass="142310">MSPLNAILAKVRGIEVENENSKHDEYLDKITFKVNGQKYTVGSEISSEDYIRNVLELRGTKYMCREAGCGACLVNVVTCPGEESHAVNSCLVPIMTCHGWEITTVEKVGNRKDGYHPIQKKIESLYGTQCGHCTPGFVMALYSLISGKPSMTKLEMEKSLCSNICRCTGYRSILDVAKSFASDATDRILDIEDLHICDKTGKTCAKGSCLDKDWCIVEDTEENKNIKLTTKDGKRWYVVSRIGDVFKVMLVEKKCEYKIVSGNSARAAFPFNDYPEVVIDISRVLDLKGYYLDQNMTVGAGITMTEFMDIMEKVSDEHEEFRYLKKLYNHMLLVAHIPVKNIGSLAGNLMIKYVNNDFQSDLFLILQTVNAQLTIMSINKESVIVTMESFLKMSMEEKLIISITLPPLSEKHLIEFYKIMARCQAVHAIVNAGFLYKATGPDYRVEESRIVYGALSASFTRAYKTEKYLIGKPLFTNNTLQGALKVLNEELEVEDNPPEPCKELRKSLAMRLFYKGLLTLCPTPSIIHPRYLSGVTNLHDERPVSEGTQSYTTDTTRYPIGEPLPKLEALMQSAGEAKYTDDLPKFPHEVFAAFVLATIGSGEIESIDPTNALEQPGVIAFFSAKDIDGKNSFTPGDDSLYQDDEVILSDGTIEYFNQPLGIIVAETKQIAERASLLVDVTYKNEKTPVIDLLKAKEDSSRCSQYLSADATEKGTDIAKTIKGTMQIYGQYHFPMETLVCVTIPTENGLEVHAATQWMSAMQTMISRALLIDESCIDIRVSRVGGSYGLKVSRATQVAIACSLVAKKLNRPCRIIQALTTNFKAVGKRFPFYSEYEVAVSQKGVVQYANMDFYQDNGYMVDENIYGLSYDSINNCYPSAKVGYKCYTVTTNTPKNTFCRSPGTLEFIANTEFMMEHIAHELGLDPLEVRCANIDTTNYGDLLDLIDNLKSKANYTSRRKEVDAYNIANRWKKRGLRFSIMRWTPVAARTMSANVSVFRSDGSVCIHHGGIEMGQGINTKAVQICAKLLGVPVDSVKVACCDSLVTANCFASGASVTSENVGRAVSLACESILSNLESTKESLTDPTWKELIAQAYSDNVNLCAQGCFDTNNYETYDICGVCLAEVEIDVLTGELEILQLDVMEDVGASVNPGIDIGQMEGAIVMGLGYWTIEKLVYDTTGEILTTRAWNYRVPQARDIPQRMNLYFKENSYGTTSNYGAKCIGEPPLCLAVAIPLAIREALFSARKESTSNTDWFNMDGPYTTDAIGLATCTTIEELKFY</sequence>
<keyword evidence="2" id="KW-1185">Reference proteome</keyword>
<evidence type="ECO:0000313" key="1">
    <source>
        <dbReference type="EMBL" id="KAJ0176328.1"/>
    </source>
</evidence>
<organism evidence="1 2">
    <name type="scientific">Dendrolimus kikuchii</name>
    <dbReference type="NCBI Taxonomy" id="765133"/>
    <lineage>
        <taxon>Eukaryota</taxon>
        <taxon>Metazoa</taxon>
        <taxon>Ecdysozoa</taxon>
        <taxon>Arthropoda</taxon>
        <taxon>Hexapoda</taxon>
        <taxon>Insecta</taxon>
        <taxon>Pterygota</taxon>
        <taxon>Neoptera</taxon>
        <taxon>Endopterygota</taxon>
        <taxon>Lepidoptera</taxon>
        <taxon>Glossata</taxon>
        <taxon>Ditrysia</taxon>
        <taxon>Bombycoidea</taxon>
        <taxon>Lasiocampidae</taxon>
        <taxon>Dendrolimus</taxon>
    </lineage>
</organism>
<gene>
    <name evidence="1" type="ORF">K1T71_008502</name>
</gene>
<accession>A0ACC1CXF1</accession>
<proteinExistence type="predicted"/>
<evidence type="ECO:0000313" key="2">
    <source>
        <dbReference type="Proteomes" id="UP000824533"/>
    </source>
</evidence>
<dbReference type="EMBL" id="CM034400">
    <property type="protein sequence ID" value="KAJ0176328.1"/>
    <property type="molecule type" value="Genomic_DNA"/>
</dbReference>
<reference evidence="1 2" key="1">
    <citation type="journal article" date="2021" name="Front. Genet.">
        <title>Chromosome-Level Genome Assembly Reveals Significant Gene Expansion in the Toll and IMD Signaling Pathways of Dendrolimus kikuchii.</title>
        <authorList>
            <person name="Zhou J."/>
            <person name="Wu P."/>
            <person name="Xiong Z."/>
            <person name="Liu N."/>
            <person name="Zhao N."/>
            <person name="Ji M."/>
            <person name="Qiu Y."/>
            <person name="Yang B."/>
        </authorList>
    </citation>
    <scope>NUCLEOTIDE SEQUENCE [LARGE SCALE GENOMIC DNA]</scope>
    <source>
        <strain evidence="1">Ann1</strain>
    </source>
</reference>
<name>A0ACC1CXF1_9NEOP</name>